<proteinExistence type="predicted"/>
<gene>
    <name evidence="2" type="ORF">KIN20_021946</name>
</gene>
<name>A0AAD5QV15_PARTN</name>
<evidence type="ECO:0000313" key="2">
    <source>
        <dbReference type="EMBL" id="KAJ1362412.1"/>
    </source>
</evidence>
<keyword evidence="1" id="KW-1133">Transmembrane helix</keyword>
<keyword evidence="1" id="KW-0812">Transmembrane</keyword>
<dbReference type="EMBL" id="JAHQIW010004433">
    <property type="protein sequence ID" value="KAJ1362412.1"/>
    <property type="molecule type" value="Genomic_DNA"/>
</dbReference>
<sequence>MHPRRLLNVVLKAVLPQSVLLLLVVVVVVVDDVVVVVVFVDGDAVADVVVGAAVVLVFIEIAESNFVHATIKSNRAFLAILTLVSRSIDLFTIS</sequence>
<keyword evidence="3" id="KW-1185">Reference proteome</keyword>
<protein>
    <submittedName>
        <fullName evidence="2">Uncharacterized protein</fullName>
    </submittedName>
</protein>
<dbReference type="AlphaFoldDB" id="A0AAD5QV15"/>
<accession>A0AAD5QV15</accession>
<feature type="transmembrane region" description="Helical" evidence="1">
    <location>
        <begin position="45"/>
        <end position="62"/>
    </location>
</feature>
<comment type="caution">
    <text evidence="2">The sequence shown here is derived from an EMBL/GenBank/DDBJ whole genome shotgun (WGS) entry which is preliminary data.</text>
</comment>
<evidence type="ECO:0000313" key="3">
    <source>
        <dbReference type="Proteomes" id="UP001196413"/>
    </source>
</evidence>
<reference evidence="2" key="1">
    <citation type="submission" date="2021-06" db="EMBL/GenBank/DDBJ databases">
        <title>Parelaphostrongylus tenuis whole genome reference sequence.</title>
        <authorList>
            <person name="Garwood T.J."/>
            <person name="Larsen P.A."/>
            <person name="Fountain-Jones N.M."/>
            <person name="Garbe J.R."/>
            <person name="Macchietto M.G."/>
            <person name="Kania S.A."/>
            <person name="Gerhold R.W."/>
            <person name="Richards J.E."/>
            <person name="Wolf T.M."/>
        </authorList>
    </citation>
    <scope>NUCLEOTIDE SEQUENCE</scope>
    <source>
        <strain evidence="2">MNPRO001-30</strain>
        <tissue evidence="2">Meninges</tissue>
    </source>
</reference>
<evidence type="ECO:0000256" key="1">
    <source>
        <dbReference type="SAM" id="Phobius"/>
    </source>
</evidence>
<keyword evidence="1" id="KW-0472">Membrane</keyword>
<organism evidence="2 3">
    <name type="scientific">Parelaphostrongylus tenuis</name>
    <name type="common">Meningeal worm</name>
    <dbReference type="NCBI Taxonomy" id="148309"/>
    <lineage>
        <taxon>Eukaryota</taxon>
        <taxon>Metazoa</taxon>
        <taxon>Ecdysozoa</taxon>
        <taxon>Nematoda</taxon>
        <taxon>Chromadorea</taxon>
        <taxon>Rhabditida</taxon>
        <taxon>Rhabditina</taxon>
        <taxon>Rhabditomorpha</taxon>
        <taxon>Strongyloidea</taxon>
        <taxon>Metastrongylidae</taxon>
        <taxon>Parelaphostrongylus</taxon>
    </lineage>
</organism>
<dbReference type="Proteomes" id="UP001196413">
    <property type="component" value="Unassembled WGS sequence"/>
</dbReference>